<dbReference type="Proteomes" id="UP000727407">
    <property type="component" value="Unassembled WGS sequence"/>
</dbReference>
<keyword evidence="2" id="KW-1185">Reference proteome</keyword>
<comment type="caution">
    <text evidence="1">The sequence shown here is derived from an EMBL/GenBank/DDBJ whole genome shotgun (WGS) entry which is preliminary data.</text>
</comment>
<gene>
    <name evidence="1" type="primary">sbf2</name>
    <name evidence="1" type="ORF">DAT39_005079</name>
</gene>
<reference evidence="1" key="1">
    <citation type="submission" date="2020-07" db="EMBL/GenBank/DDBJ databases">
        <title>Clarias magur genome sequencing, assembly and annotation.</title>
        <authorList>
            <person name="Kushwaha B."/>
            <person name="Kumar R."/>
            <person name="Das P."/>
            <person name="Joshi C.G."/>
            <person name="Kumar D."/>
            <person name="Nagpure N.S."/>
            <person name="Pandey M."/>
            <person name="Agarwal S."/>
            <person name="Srivastava S."/>
            <person name="Singh M."/>
            <person name="Sahoo L."/>
            <person name="Jayasankar P."/>
            <person name="Meher P.K."/>
            <person name="Koringa P.G."/>
            <person name="Iquebal M.A."/>
            <person name="Das S.P."/>
            <person name="Bit A."/>
            <person name="Patnaik S."/>
            <person name="Patel N."/>
            <person name="Shah T.M."/>
            <person name="Hinsu A."/>
            <person name="Jena J.K."/>
        </authorList>
    </citation>
    <scope>NUCLEOTIDE SEQUENCE</scope>
    <source>
        <strain evidence="1">CIFAMagur01</strain>
        <tissue evidence="1">Testis</tissue>
    </source>
</reference>
<name>A0A8J4X810_CLAMG</name>
<protein>
    <submittedName>
        <fullName evidence="1">Myotubularin-related protein 13</fullName>
    </submittedName>
</protein>
<accession>A0A8J4X810</accession>
<sequence length="99" mass="10855">MPEKLKRCRLETRQLIDKNVPPGFVHSSVLLVKLKSENKCPVEWTARASPPPGSTGVFISYLFKPTELDAVNPSDAIQLKPQTQSLLLLRATLGSISVG</sequence>
<evidence type="ECO:0000313" key="2">
    <source>
        <dbReference type="Proteomes" id="UP000727407"/>
    </source>
</evidence>
<organism evidence="1 2">
    <name type="scientific">Clarias magur</name>
    <name type="common">Asian catfish</name>
    <name type="synonym">Macropteronotus magur</name>
    <dbReference type="NCBI Taxonomy" id="1594786"/>
    <lineage>
        <taxon>Eukaryota</taxon>
        <taxon>Metazoa</taxon>
        <taxon>Chordata</taxon>
        <taxon>Craniata</taxon>
        <taxon>Vertebrata</taxon>
        <taxon>Euteleostomi</taxon>
        <taxon>Actinopterygii</taxon>
        <taxon>Neopterygii</taxon>
        <taxon>Teleostei</taxon>
        <taxon>Ostariophysi</taxon>
        <taxon>Siluriformes</taxon>
        <taxon>Clariidae</taxon>
        <taxon>Clarias</taxon>
    </lineage>
</organism>
<dbReference type="EMBL" id="QNUK01000048">
    <property type="protein sequence ID" value="KAF5905116.1"/>
    <property type="molecule type" value="Genomic_DNA"/>
</dbReference>
<proteinExistence type="predicted"/>
<evidence type="ECO:0000313" key="1">
    <source>
        <dbReference type="EMBL" id="KAF5905116.1"/>
    </source>
</evidence>
<dbReference type="AlphaFoldDB" id="A0A8J4X810"/>